<feature type="signal peptide" evidence="1">
    <location>
        <begin position="1"/>
        <end position="28"/>
    </location>
</feature>
<evidence type="ECO:0000313" key="4">
    <source>
        <dbReference type="EMBL" id="VFK20786.1"/>
    </source>
</evidence>
<feature type="chain" id="PRO_5036113484" description="MetA-pathway of phenol degradation" evidence="1">
    <location>
        <begin position="29"/>
        <end position="273"/>
    </location>
</feature>
<proteinExistence type="predicted"/>
<gene>
    <name evidence="2" type="ORF">BECKFM1743A_GA0114220_1002114</name>
    <name evidence="4" type="ORF">BECKFM1743B_GA0114221_107291</name>
    <name evidence="3" type="ORF">BECKFM1743C_GA0114222_108381</name>
</gene>
<keyword evidence="1" id="KW-0732">Signal</keyword>
<dbReference type="EMBL" id="CAADFL010000729">
    <property type="protein sequence ID" value="VFK20786.1"/>
    <property type="molecule type" value="Genomic_DNA"/>
</dbReference>
<organism evidence="4">
    <name type="scientific">Candidatus Kentrum sp. FM</name>
    <dbReference type="NCBI Taxonomy" id="2126340"/>
    <lineage>
        <taxon>Bacteria</taxon>
        <taxon>Pseudomonadati</taxon>
        <taxon>Pseudomonadota</taxon>
        <taxon>Gammaproteobacteria</taxon>
        <taxon>Candidatus Kentrum</taxon>
    </lineage>
</organism>
<dbReference type="AlphaFoldDB" id="A0A450WUP4"/>
<accession>A0A450WUP4</accession>
<evidence type="ECO:0000313" key="3">
    <source>
        <dbReference type="EMBL" id="VFJ75369.1"/>
    </source>
</evidence>
<dbReference type="EMBL" id="CAADFA010000838">
    <property type="protein sequence ID" value="VFJ75369.1"/>
    <property type="molecule type" value="Genomic_DNA"/>
</dbReference>
<protein>
    <recommendedName>
        <fullName evidence="5">MetA-pathway of phenol degradation</fullName>
    </recommendedName>
</protein>
<sequence>MRNTKNHRKIFSLTVLLLSGLVLLRATNADPFPSPSLSRPGLSWPDSSLALSENMSIGANYAENPLDAGMGQNHGSAGRIARVAKAYLDYTFLSRRSTNLDWNLQGRVGVVSKSADGPNAPLSPSGQFHVLDTGLDDAIDLYAHDVSGYGTDSSFLASLEWRLNAPGFADRPAFRNLTWGDVLQVSFFADYGKTLSRASMPADAMWIEPCERGLSGAGFGTGLSFSLPGRVTANLKAAYPAYSWDPNGGTGMNGTLDRDGSGAEYWFDFSYDF</sequence>
<reference evidence="4" key="1">
    <citation type="submission" date="2019-02" db="EMBL/GenBank/DDBJ databases">
        <authorList>
            <person name="Gruber-Vodicka R. H."/>
            <person name="Seah K. B. B."/>
        </authorList>
    </citation>
    <scope>NUCLEOTIDE SEQUENCE</scope>
    <source>
        <strain evidence="2">BECK_BZ163</strain>
        <strain evidence="4">BECK_BZ164</strain>
        <strain evidence="3">BECK_BZ165</strain>
    </source>
</reference>
<name>A0A450WUP4_9GAMM</name>
<dbReference type="EMBL" id="CAADEZ010000021">
    <property type="protein sequence ID" value="VFJ44862.1"/>
    <property type="molecule type" value="Genomic_DNA"/>
</dbReference>
<evidence type="ECO:0000313" key="2">
    <source>
        <dbReference type="EMBL" id="VFJ44862.1"/>
    </source>
</evidence>
<evidence type="ECO:0000256" key="1">
    <source>
        <dbReference type="SAM" id="SignalP"/>
    </source>
</evidence>
<evidence type="ECO:0008006" key="5">
    <source>
        <dbReference type="Google" id="ProtNLM"/>
    </source>
</evidence>